<gene>
    <name evidence="3" type="ORF">PgNI_08698</name>
</gene>
<evidence type="ECO:0000313" key="3">
    <source>
        <dbReference type="RefSeq" id="XP_030979146.1"/>
    </source>
</evidence>
<dbReference type="KEGG" id="pgri:PgNI_08698"/>
<accession>A0A6P8AW37</accession>
<dbReference type="Proteomes" id="UP000515153">
    <property type="component" value="Chromosome V"/>
</dbReference>
<dbReference type="RefSeq" id="XP_030979146.1">
    <property type="nucleotide sequence ID" value="XM_031128693.1"/>
</dbReference>
<name>A0A6P8AW37_PYRGI</name>
<reference evidence="3" key="3">
    <citation type="submission" date="2025-08" db="UniProtKB">
        <authorList>
            <consortium name="RefSeq"/>
        </authorList>
    </citation>
    <scope>IDENTIFICATION</scope>
    <source>
        <strain evidence="3">NI907</strain>
    </source>
</reference>
<dbReference type="GeneID" id="41963601"/>
<dbReference type="AlphaFoldDB" id="A0A6P8AW37"/>
<organism evidence="2 3">
    <name type="scientific">Pyricularia grisea</name>
    <name type="common">Crabgrass-specific blast fungus</name>
    <name type="synonym">Magnaporthe grisea</name>
    <dbReference type="NCBI Taxonomy" id="148305"/>
    <lineage>
        <taxon>Eukaryota</taxon>
        <taxon>Fungi</taxon>
        <taxon>Dikarya</taxon>
        <taxon>Ascomycota</taxon>
        <taxon>Pezizomycotina</taxon>
        <taxon>Sordariomycetes</taxon>
        <taxon>Sordariomycetidae</taxon>
        <taxon>Magnaporthales</taxon>
        <taxon>Pyriculariaceae</taxon>
        <taxon>Pyricularia</taxon>
    </lineage>
</organism>
<reference evidence="2 3" key="1">
    <citation type="journal article" date="2019" name="Mol. Biol. Evol.">
        <title>Blast fungal genomes show frequent chromosomal changes, gene gains and losses, and effector gene turnover.</title>
        <authorList>
            <person name="Gomez Luciano L.B."/>
            <person name="Jason Tsai I."/>
            <person name="Chuma I."/>
            <person name="Tosa Y."/>
            <person name="Chen Y.H."/>
            <person name="Li J.Y."/>
            <person name="Li M.Y."/>
            <person name="Jade Lu M.Y."/>
            <person name="Nakayashiki H."/>
            <person name="Li W.H."/>
        </authorList>
    </citation>
    <scope>NUCLEOTIDE SEQUENCE [LARGE SCALE GENOMIC DNA]</scope>
    <source>
        <strain evidence="2 3">NI907</strain>
    </source>
</reference>
<evidence type="ECO:0000313" key="2">
    <source>
        <dbReference type="Proteomes" id="UP000515153"/>
    </source>
</evidence>
<protein>
    <submittedName>
        <fullName evidence="3">Uncharacterized protein</fullName>
    </submittedName>
</protein>
<reference evidence="3" key="2">
    <citation type="submission" date="2019-10" db="EMBL/GenBank/DDBJ databases">
        <authorList>
            <consortium name="NCBI Genome Project"/>
        </authorList>
    </citation>
    <scope>NUCLEOTIDE SEQUENCE</scope>
    <source>
        <strain evidence="3">NI907</strain>
    </source>
</reference>
<sequence>MEVDVAASIAANRRTETNASAPDAIADQPAGDESDEEDVEEEKDPKVAGGNTAHNADAANNELDMNLSGRDG</sequence>
<feature type="region of interest" description="Disordered" evidence="1">
    <location>
        <begin position="1"/>
        <end position="72"/>
    </location>
</feature>
<proteinExistence type="predicted"/>
<evidence type="ECO:0000256" key="1">
    <source>
        <dbReference type="SAM" id="MobiDB-lite"/>
    </source>
</evidence>
<keyword evidence="2" id="KW-1185">Reference proteome</keyword>
<feature type="compositionally biased region" description="Acidic residues" evidence="1">
    <location>
        <begin position="30"/>
        <end position="42"/>
    </location>
</feature>